<dbReference type="SUPFAM" id="SSF46689">
    <property type="entry name" value="Homeodomain-like"/>
    <property type="match status" value="1"/>
</dbReference>
<reference evidence="1 2" key="1">
    <citation type="submission" date="2019-05" db="EMBL/GenBank/DDBJ databases">
        <authorList>
            <person name="Lee S.D."/>
        </authorList>
    </citation>
    <scope>NUCLEOTIDE SEQUENCE [LARGE SCALE GENOMIC DNA]</scope>
    <source>
        <strain evidence="1 2">YC2-7</strain>
    </source>
</reference>
<proteinExistence type="predicted"/>
<accession>A0A848KGA7</accession>
<reference evidence="1 2" key="2">
    <citation type="submission" date="2020-06" db="EMBL/GenBank/DDBJ databases">
        <title>Antribacter stalactiti gen. nov., sp. nov., a new member of the family Nacardiaceae isolated from a cave.</title>
        <authorList>
            <person name="Kim I.S."/>
        </authorList>
    </citation>
    <scope>NUCLEOTIDE SEQUENCE [LARGE SCALE GENOMIC DNA]</scope>
    <source>
        <strain evidence="1 2">YC2-7</strain>
    </source>
</reference>
<gene>
    <name evidence="1" type="ORF">FGL95_19420</name>
</gene>
<keyword evidence="2" id="KW-1185">Reference proteome</keyword>
<evidence type="ECO:0000313" key="1">
    <source>
        <dbReference type="EMBL" id="NMN97211.1"/>
    </source>
</evidence>
<evidence type="ECO:0000313" key="2">
    <source>
        <dbReference type="Proteomes" id="UP000535543"/>
    </source>
</evidence>
<protein>
    <submittedName>
        <fullName evidence="1">TetR/AcrR family transcriptional regulator</fullName>
    </submittedName>
</protein>
<comment type="caution">
    <text evidence="1">The sequence shown here is derived from an EMBL/GenBank/DDBJ whole genome shotgun (WGS) entry which is preliminary data.</text>
</comment>
<dbReference type="EMBL" id="VCQU01000007">
    <property type="protein sequence ID" value="NMN97211.1"/>
    <property type="molecule type" value="Genomic_DNA"/>
</dbReference>
<dbReference type="Proteomes" id="UP000535543">
    <property type="component" value="Unassembled WGS sequence"/>
</dbReference>
<dbReference type="Gene3D" id="1.10.357.10">
    <property type="entry name" value="Tetracycline Repressor, domain 2"/>
    <property type="match status" value="1"/>
</dbReference>
<sequence>MDIWRRDGWAAVTMRGVCSKAALNDRYFYAEFGDLDQLLVAVWEHVRDEMLSALTVAFAQNLGRSPHEIATAAAEVIVARITDDPGAARILFMHHGGSPALEQCRSTALQLTTGLVVAAAQPHLRAETDQLALRMDAVVAVGGFVELLSAWQAGVIECDGQAIVEQTGRLVSAFGDRYLTARAVK</sequence>
<organism evidence="1 2">
    <name type="scientific">Antrihabitans stalactiti</name>
    <dbReference type="NCBI Taxonomy" id="2584121"/>
    <lineage>
        <taxon>Bacteria</taxon>
        <taxon>Bacillati</taxon>
        <taxon>Actinomycetota</taxon>
        <taxon>Actinomycetes</taxon>
        <taxon>Mycobacteriales</taxon>
        <taxon>Nocardiaceae</taxon>
        <taxon>Antrihabitans</taxon>
    </lineage>
</organism>
<dbReference type="AlphaFoldDB" id="A0A848KGA7"/>
<name>A0A848KGA7_9NOCA</name>
<dbReference type="InterPro" id="IPR009057">
    <property type="entry name" value="Homeodomain-like_sf"/>
</dbReference>